<dbReference type="Gene3D" id="3.40.50.1820">
    <property type="entry name" value="alpha/beta hydrolase"/>
    <property type="match status" value="1"/>
</dbReference>
<dbReference type="PANTHER" id="PTHR17630">
    <property type="entry name" value="DIENELACTONE HYDROLASE"/>
    <property type="match status" value="1"/>
</dbReference>
<evidence type="ECO:0000313" key="2">
    <source>
        <dbReference type="EMBL" id="EPS35932.1"/>
    </source>
</evidence>
<reference evidence="3" key="2">
    <citation type="submission" date="2013-04" db="EMBL/GenBank/DDBJ databases">
        <title>Genomic mechanisms accounting for the adaptation to parasitism in nematode-trapping fungi.</title>
        <authorList>
            <person name="Ahren D.G."/>
        </authorList>
    </citation>
    <scope>NUCLEOTIDE SEQUENCE [LARGE SCALE GENOMIC DNA]</scope>
    <source>
        <strain evidence="3">CBS 200.50</strain>
    </source>
</reference>
<comment type="caution">
    <text evidence="2">The sequence shown here is derived from an EMBL/GenBank/DDBJ whole genome shotgun (WGS) entry which is preliminary data.</text>
</comment>
<dbReference type="GO" id="GO:0016787">
    <property type="term" value="F:hydrolase activity"/>
    <property type="evidence" value="ECO:0007669"/>
    <property type="project" value="InterPro"/>
</dbReference>
<gene>
    <name evidence="2" type="ORF">H072_10591</name>
</gene>
<accession>S8BL22</accession>
<dbReference type="Pfam" id="PF01738">
    <property type="entry name" value="DLH"/>
    <property type="match status" value="1"/>
</dbReference>
<dbReference type="AlphaFoldDB" id="S8BL22"/>
<proteinExistence type="predicted"/>
<protein>
    <recommendedName>
        <fullName evidence="1">Dienelactone hydrolase domain-containing protein</fullName>
    </recommendedName>
</protein>
<reference evidence="2 3" key="1">
    <citation type="journal article" date="2013" name="PLoS Genet.">
        <title>Genomic mechanisms accounting for the adaptation to parasitism in nematode-trapping fungi.</title>
        <authorList>
            <person name="Meerupati T."/>
            <person name="Andersson K.M."/>
            <person name="Friman E."/>
            <person name="Kumar D."/>
            <person name="Tunlid A."/>
            <person name="Ahren D."/>
        </authorList>
    </citation>
    <scope>NUCLEOTIDE SEQUENCE [LARGE SCALE GENOMIC DNA]</scope>
    <source>
        <strain evidence="2 3">CBS 200.50</strain>
    </source>
</reference>
<dbReference type="STRING" id="1284197.S8BL22"/>
<feature type="domain" description="Dienelactone hydrolase" evidence="1">
    <location>
        <begin position="34"/>
        <end position="284"/>
    </location>
</feature>
<evidence type="ECO:0000313" key="3">
    <source>
        <dbReference type="Proteomes" id="UP000015100"/>
    </source>
</evidence>
<dbReference type="SUPFAM" id="SSF53474">
    <property type="entry name" value="alpha/beta-Hydrolases"/>
    <property type="match status" value="1"/>
</dbReference>
<keyword evidence="3" id="KW-1185">Reference proteome</keyword>
<name>S8BL22_DACHA</name>
<dbReference type="InterPro" id="IPR029058">
    <property type="entry name" value="AB_hydrolase_fold"/>
</dbReference>
<organism evidence="2 3">
    <name type="scientific">Dactylellina haptotyla (strain CBS 200.50)</name>
    <name type="common">Nematode-trapping fungus</name>
    <name type="synonym">Monacrosporium haptotylum</name>
    <dbReference type="NCBI Taxonomy" id="1284197"/>
    <lineage>
        <taxon>Eukaryota</taxon>
        <taxon>Fungi</taxon>
        <taxon>Dikarya</taxon>
        <taxon>Ascomycota</taxon>
        <taxon>Pezizomycotina</taxon>
        <taxon>Orbiliomycetes</taxon>
        <taxon>Orbiliales</taxon>
        <taxon>Orbiliaceae</taxon>
        <taxon>Dactylellina</taxon>
    </lineage>
</organism>
<evidence type="ECO:0000259" key="1">
    <source>
        <dbReference type="Pfam" id="PF01738"/>
    </source>
</evidence>
<dbReference type="OrthoDB" id="17560at2759"/>
<dbReference type="PANTHER" id="PTHR17630:SF87">
    <property type="entry name" value="DIENELACTONE HYDROLASE DOMAIN-CONTAINING PROTEIN"/>
    <property type="match status" value="1"/>
</dbReference>
<dbReference type="InterPro" id="IPR002925">
    <property type="entry name" value="Dienelactn_hydro"/>
</dbReference>
<dbReference type="eggNOG" id="KOG3043">
    <property type="taxonomic scope" value="Eukaryota"/>
</dbReference>
<dbReference type="OMA" id="VWIMAHS"/>
<dbReference type="HOGENOM" id="CLU_054590_2_3_1"/>
<dbReference type="EMBL" id="AQGS01001000">
    <property type="protein sequence ID" value="EPS35932.1"/>
    <property type="molecule type" value="Genomic_DNA"/>
</dbReference>
<dbReference type="Proteomes" id="UP000015100">
    <property type="component" value="Unassembled WGS sequence"/>
</dbReference>
<sequence length="286" mass="31511">MATSEATICEQCISGSIHKGMPQGTEEMIHGLNTYVIGNRTNPRGILVMYTDVFGLALPNNRIIADSYAKSGEWLVYMPDFFKGDPMPLSIADLLIPTDASAQSSFSFYTGLLASAPSAIMWMTRHKSAQTTQTCVEFLQALRRETPRSQKIGIVGMCWGGRYAFQAAQEKHMMKLGDESIPLVDAAVALHPSNLVLPEDADNLVVPLSVGWGLKDTNTKIELKGIVEGIVAKEKEGGRAVPEVVHQVYEPGRHGFSVRGNPDDPQERKCLEDSVTQVLEWFDKWL</sequence>